<feature type="transmembrane region" description="Helical" evidence="6">
    <location>
        <begin position="249"/>
        <end position="271"/>
    </location>
</feature>
<comment type="similarity">
    <text evidence="2">Belongs to the CorA metal ion transporter (MIT) (TC 1.A.35) family.</text>
</comment>
<keyword evidence="8" id="KW-1185">Reference proteome</keyword>
<dbReference type="InterPro" id="IPR002523">
    <property type="entry name" value="MgTranspt_CorA/ZnTranspt_ZntB"/>
</dbReference>
<proteinExistence type="inferred from homology"/>
<dbReference type="RefSeq" id="WP_112332799.1">
    <property type="nucleotide sequence ID" value="NZ_JADPHD010000003.1"/>
</dbReference>
<dbReference type="Gene3D" id="3.30.460.20">
    <property type="entry name" value="CorA soluble domain-like"/>
    <property type="match status" value="1"/>
</dbReference>
<name>A0A328UH40_9FIRM</name>
<evidence type="ECO:0000313" key="8">
    <source>
        <dbReference type="Proteomes" id="UP000249377"/>
    </source>
</evidence>
<dbReference type="SUPFAM" id="SSF144083">
    <property type="entry name" value="Magnesium transport protein CorA, transmembrane region"/>
    <property type="match status" value="1"/>
</dbReference>
<keyword evidence="5 6" id="KW-0472">Membrane</keyword>
<dbReference type="GO" id="GO:0016020">
    <property type="term" value="C:membrane"/>
    <property type="evidence" value="ECO:0007669"/>
    <property type="project" value="UniProtKB-SubCell"/>
</dbReference>
<dbReference type="Pfam" id="PF01544">
    <property type="entry name" value="CorA"/>
    <property type="match status" value="1"/>
</dbReference>
<dbReference type="PANTHER" id="PTHR47891">
    <property type="entry name" value="TRANSPORTER-RELATED"/>
    <property type="match status" value="1"/>
</dbReference>
<evidence type="ECO:0000256" key="6">
    <source>
        <dbReference type="SAM" id="Phobius"/>
    </source>
</evidence>
<reference evidence="7 8" key="1">
    <citation type="submission" date="2018-06" db="EMBL/GenBank/DDBJ databases">
        <title>Noncontiguous genome sequence of Ruminococcaceae bacterium ASD2818.</title>
        <authorList>
            <person name="Chaplin A.V."/>
            <person name="Sokolova S.R."/>
            <person name="Kochetkova T.O."/>
            <person name="Goltsov A.Y."/>
            <person name="Trofimov D.Y."/>
            <person name="Efimov B.A."/>
        </authorList>
    </citation>
    <scope>NUCLEOTIDE SEQUENCE [LARGE SCALE GENOMIC DNA]</scope>
    <source>
        <strain evidence="7 8">ASD2818</strain>
    </source>
</reference>
<gene>
    <name evidence="7" type="ORF">DPQ25_08785</name>
</gene>
<keyword evidence="4 6" id="KW-1133">Transmembrane helix</keyword>
<protein>
    <submittedName>
        <fullName evidence="7">Magnesium transporter CorA family protein</fullName>
    </submittedName>
</protein>
<dbReference type="Proteomes" id="UP000249377">
    <property type="component" value="Unassembled WGS sequence"/>
</dbReference>
<evidence type="ECO:0000256" key="4">
    <source>
        <dbReference type="ARBA" id="ARBA00022989"/>
    </source>
</evidence>
<organism evidence="7 8">
    <name type="scientific">Hydrogeniiclostridium mannosilyticum</name>
    <dbReference type="NCBI Taxonomy" id="2764322"/>
    <lineage>
        <taxon>Bacteria</taxon>
        <taxon>Bacillati</taxon>
        <taxon>Bacillota</taxon>
        <taxon>Clostridia</taxon>
        <taxon>Eubacteriales</taxon>
        <taxon>Acutalibacteraceae</taxon>
        <taxon>Hydrogeniiclostridium</taxon>
    </lineage>
</organism>
<dbReference type="CDD" id="cd12827">
    <property type="entry name" value="EcCorA_ZntB-like_u2"/>
    <property type="match status" value="1"/>
</dbReference>
<dbReference type="GO" id="GO:0046873">
    <property type="term" value="F:metal ion transmembrane transporter activity"/>
    <property type="evidence" value="ECO:0007669"/>
    <property type="project" value="InterPro"/>
</dbReference>
<dbReference type="Gene3D" id="1.20.58.340">
    <property type="entry name" value="Magnesium transport protein CorA, transmembrane region"/>
    <property type="match status" value="2"/>
</dbReference>
<accession>A0A328UH40</accession>
<dbReference type="InterPro" id="IPR045863">
    <property type="entry name" value="CorA_TM1_TM2"/>
</dbReference>
<dbReference type="InterPro" id="IPR047199">
    <property type="entry name" value="CorA-like"/>
</dbReference>
<dbReference type="EMBL" id="QLYR01000005">
    <property type="protein sequence ID" value="RAQ28416.1"/>
    <property type="molecule type" value="Genomic_DNA"/>
</dbReference>
<dbReference type="InterPro" id="IPR045861">
    <property type="entry name" value="CorA_cytoplasmic_dom"/>
</dbReference>
<evidence type="ECO:0000313" key="7">
    <source>
        <dbReference type="EMBL" id="RAQ28416.1"/>
    </source>
</evidence>
<comment type="subcellular location">
    <subcellularLocation>
        <location evidence="1">Membrane</location>
        <topology evidence="1">Multi-pass membrane protein</topology>
    </subcellularLocation>
</comment>
<sequence length="307" mass="34788">MLSYLKTVDGRITKLSACEPGCWISCVAPQEDEINGLIRDFGIEPDFFRAAMDEEESSHIDMEDGNTLIVIDIPVIDKNGKNIVYYTTPLGIIITEKNVITVLNDENPIIDEFAEGVVRGVQTNLKTRFILHLMFRIANRYLQYLKQIDKVSNSVERKLRKSMKNAELIQLLDIEKSLVYFSSSLKGNEITIEKIMRGRAIKLYDEDQDLLEDVLIEVKQAIEMSNIYLNILSGTMDAFASVISNNLNIVMKVLASITLIISIPTVISSFYGMNVDGLPMPHFWFPLALAGVCMFIAFLILRKKDMF</sequence>
<dbReference type="SUPFAM" id="SSF143865">
    <property type="entry name" value="CorA soluble domain-like"/>
    <property type="match status" value="1"/>
</dbReference>
<dbReference type="AlphaFoldDB" id="A0A328UH40"/>
<evidence type="ECO:0000256" key="5">
    <source>
        <dbReference type="ARBA" id="ARBA00023136"/>
    </source>
</evidence>
<evidence type="ECO:0000256" key="2">
    <source>
        <dbReference type="ARBA" id="ARBA00009765"/>
    </source>
</evidence>
<comment type="caution">
    <text evidence="7">The sequence shown here is derived from an EMBL/GenBank/DDBJ whole genome shotgun (WGS) entry which is preliminary data.</text>
</comment>
<dbReference type="PANTHER" id="PTHR47891:SF2">
    <property type="entry name" value="MAGNESIUM AND COBALT TRANSPORTER"/>
    <property type="match status" value="1"/>
</dbReference>
<evidence type="ECO:0000256" key="3">
    <source>
        <dbReference type="ARBA" id="ARBA00022692"/>
    </source>
</evidence>
<keyword evidence="3 6" id="KW-0812">Transmembrane</keyword>
<evidence type="ECO:0000256" key="1">
    <source>
        <dbReference type="ARBA" id="ARBA00004141"/>
    </source>
</evidence>
<feature type="transmembrane region" description="Helical" evidence="6">
    <location>
        <begin position="283"/>
        <end position="301"/>
    </location>
</feature>